<dbReference type="InterPro" id="IPR004394">
    <property type="entry name" value="Iojap/RsfS/C7orf30"/>
</dbReference>
<dbReference type="Proteomes" id="UP000266389">
    <property type="component" value="Unassembled WGS sequence"/>
</dbReference>
<evidence type="ECO:0000256" key="3">
    <source>
        <dbReference type="SAM" id="MobiDB-lite"/>
    </source>
</evidence>
<keyword evidence="2" id="KW-0963">Cytoplasm</keyword>
<evidence type="ECO:0000313" key="5">
    <source>
        <dbReference type="Proteomes" id="UP000266389"/>
    </source>
</evidence>
<dbReference type="GO" id="GO:0042256">
    <property type="term" value="P:cytosolic ribosome assembly"/>
    <property type="evidence" value="ECO:0007669"/>
    <property type="project" value="UniProtKB-UniRule"/>
</dbReference>
<evidence type="ECO:0000313" key="4">
    <source>
        <dbReference type="EMBL" id="RFM23461.1"/>
    </source>
</evidence>
<proteinExistence type="inferred from homology"/>
<keyword evidence="2" id="KW-0810">Translation regulation</keyword>
<name>A0A395LYE1_9BACT</name>
<feature type="compositionally biased region" description="Low complexity" evidence="3">
    <location>
        <begin position="41"/>
        <end position="57"/>
    </location>
</feature>
<comment type="subunit">
    <text evidence="2">Interacts with ribosomal protein uL14 (rplN).</text>
</comment>
<evidence type="ECO:0000256" key="1">
    <source>
        <dbReference type="ARBA" id="ARBA00010574"/>
    </source>
</evidence>
<comment type="function">
    <text evidence="2">Functions as a ribosomal silencing factor. Interacts with ribosomal protein uL14 (rplN), blocking formation of intersubunit bridge B8. Prevents association of the 30S and 50S ribosomal subunits and the formation of functional ribosomes, thus repressing translation.</text>
</comment>
<dbReference type="GO" id="GO:0017148">
    <property type="term" value="P:negative regulation of translation"/>
    <property type="evidence" value="ECO:0007669"/>
    <property type="project" value="UniProtKB-UniRule"/>
</dbReference>
<gene>
    <name evidence="2 4" type="primary">rsfS</name>
    <name evidence="4" type="ORF">D0433_11050</name>
</gene>
<dbReference type="NCBIfam" id="TIGR00090">
    <property type="entry name" value="rsfS_iojap_ybeB"/>
    <property type="match status" value="1"/>
</dbReference>
<dbReference type="PANTHER" id="PTHR21043">
    <property type="entry name" value="IOJAP SUPERFAMILY ORTHOLOG"/>
    <property type="match status" value="1"/>
</dbReference>
<dbReference type="GO" id="GO:0043023">
    <property type="term" value="F:ribosomal large subunit binding"/>
    <property type="evidence" value="ECO:0007669"/>
    <property type="project" value="TreeGrafter"/>
</dbReference>
<feature type="compositionally biased region" description="Low complexity" evidence="3">
    <location>
        <begin position="9"/>
        <end position="24"/>
    </location>
</feature>
<evidence type="ECO:0000256" key="2">
    <source>
        <dbReference type="HAMAP-Rule" id="MF_01477"/>
    </source>
</evidence>
<dbReference type="PANTHER" id="PTHR21043:SF0">
    <property type="entry name" value="MITOCHONDRIAL ASSEMBLY OF RIBOSOMAL LARGE SUBUNIT PROTEIN 1"/>
    <property type="match status" value="1"/>
</dbReference>
<dbReference type="GO" id="GO:0005737">
    <property type="term" value="C:cytoplasm"/>
    <property type="evidence" value="ECO:0007669"/>
    <property type="project" value="UniProtKB-SubCell"/>
</dbReference>
<dbReference type="EMBL" id="PHFL01000065">
    <property type="protein sequence ID" value="RFM23461.1"/>
    <property type="molecule type" value="Genomic_DNA"/>
</dbReference>
<dbReference type="Gene3D" id="3.30.460.10">
    <property type="entry name" value="Beta Polymerase, domain 2"/>
    <property type="match status" value="1"/>
</dbReference>
<organism evidence="4 5">
    <name type="scientific">Candidatus Thermochlorobacter aerophilus</name>
    <dbReference type="NCBI Taxonomy" id="1868324"/>
    <lineage>
        <taxon>Bacteria</taxon>
        <taxon>Pseudomonadati</taxon>
        <taxon>Chlorobiota</taxon>
        <taxon>Chlorobiia</taxon>
        <taxon>Chlorobiales</taxon>
        <taxon>Candidatus Thermochlorobacteriaceae</taxon>
        <taxon>Candidatus Thermochlorobacter</taxon>
    </lineage>
</organism>
<dbReference type="Pfam" id="PF02410">
    <property type="entry name" value="RsfS"/>
    <property type="match status" value="1"/>
</dbReference>
<protein>
    <recommendedName>
        <fullName evidence="2">Ribosomal silencing factor RsfS</fullName>
    </recommendedName>
</protein>
<keyword evidence="2" id="KW-0678">Repressor</keyword>
<accession>A0A395LYE1</accession>
<dbReference type="InterPro" id="IPR043519">
    <property type="entry name" value="NT_sf"/>
</dbReference>
<reference evidence="4 5" key="1">
    <citation type="journal article" date="2011" name="ISME J.">
        <title>Community ecology of hot spring cyanobacterial mats: predominant populations and their functional potential.</title>
        <authorList>
            <person name="Klatt C.G."/>
            <person name="Wood J.M."/>
            <person name="Rusch D.B."/>
            <person name="Bateson M.M."/>
            <person name="Hamamura N."/>
            <person name="Heidelberg J.F."/>
            <person name="Grossman A.R."/>
            <person name="Bhaya D."/>
            <person name="Cohan F.M."/>
            <person name="Kuhl M."/>
            <person name="Bryant D.A."/>
            <person name="Ward D.M."/>
        </authorList>
    </citation>
    <scope>NUCLEOTIDE SEQUENCE [LARGE SCALE GENOMIC DNA]</scope>
    <source>
        <strain evidence="4">OS</strain>
    </source>
</reference>
<comment type="similarity">
    <text evidence="1 2">Belongs to the Iojap/RsfS family.</text>
</comment>
<comment type="caution">
    <text evidence="4">The sequence shown here is derived from an EMBL/GenBank/DDBJ whole genome shotgun (WGS) entry which is preliminary data.</text>
</comment>
<dbReference type="GO" id="GO:0090071">
    <property type="term" value="P:negative regulation of ribosome biogenesis"/>
    <property type="evidence" value="ECO:0007669"/>
    <property type="project" value="UniProtKB-UniRule"/>
</dbReference>
<dbReference type="SUPFAM" id="SSF81301">
    <property type="entry name" value="Nucleotidyltransferase"/>
    <property type="match status" value="1"/>
</dbReference>
<feature type="region of interest" description="Disordered" evidence="3">
    <location>
        <begin position="1"/>
        <end position="57"/>
    </location>
</feature>
<sequence length="183" mass="20378">MTTKSLRAAPKTSSVESKSSTSKKSSAKRATDSPSTPAGRAKSTTTKKTQTAKHSTAVVEISQSEQLARRIADLALSKKAFDITLLDVRQLSDCIDFFVICSADSDRQVKAITDAIYDGLCEEGEKPAHREIREQTWMVLDYITVIVHVFLKERRAFYGLEKLWGDARFIYINSEKDLLPVSS</sequence>
<comment type="subcellular location">
    <subcellularLocation>
        <location evidence="2">Cytoplasm</location>
    </subcellularLocation>
</comment>
<dbReference type="AlphaFoldDB" id="A0A395LYE1"/>
<dbReference type="HAMAP" id="MF_01477">
    <property type="entry name" value="Iojap_RsfS"/>
    <property type="match status" value="1"/>
</dbReference>